<feature type="region of interest" description="Disordered" evidence="5">
    <location>
        <begin position="356"/>
        <end position="375"/>
    </location>
</feature>
<feature type="transmembrane region" description="Helical" evidence="6">
    <location>
        <begin position="52"/>
        <end position="70"/>
    </location>
</feature>
<feature type="domain" description="HTTM-like" evidence="7">
    <location>
        <begin position="51"/>
        <end position="340"/>
    </location>
</feature>
<keyword evidence="4 6" id="KW-0472">Membrane</keyword>
<comment type="caution">
    <text evidence="8">The sequence shown here is derived from an EMBL/GenBank/DDBJ whole genome shotgun (WGS) entry which is preliminary data.</text>
</comment>
<dbReference type="InterPro" id="IPR011020">
    <property type="entry name" value="HTTM-like"/>
</dbReference>
<feature type="transmembrane region" description="Helical" evidence="6">
    <location>
        <begin position="109"/>
        <end position="131"/>
    </location>
</feature>
<keyword evidence="2 6" id="KW-0812">Transmembrane</keyword>
<protein>
    <recommendedName>
        <fullName evidence="7">HTTM-like domain-containing protein</fullName>
    </recommendedName>
</protein>
<dbReference type="InterPro" id="IPR052964">
    <property type="entry name" value="Sporulation_signal_mat"/>
</dbReference>
<keyword evidence="3 6" id="KW-1133">Transmembrane helix</keyword>
<evidence type="ECO:0000256" key="3">
    <source>
        <dbReference type="ARBA" id="ARBA00022989"/>
    </source>
</evidence>
<name>A0ABW8N078_9MICC</name>
<evidence type="ECO:0000313" key="9">
    <source>
        <dbReference type="Proteomes" id="UP001620520"/>
    </source>
</evidence>
<evidence type="ECO:0000256" key="4">
    <source>
        <dbReference type="ARBA" id="ARBA00023136"/>
    </source>
</evidence>
<gene>
    <name evidence="8" type="ORF">ABIA52_000299</name>
</gene>
<organism evidence="8 9">
    <name type="scientific">Paenarthrobacter histidinolovorans</name>
    <dbReference type="NCBI Taxonomy" id="43664"/>
    <lineage>
        <taxon>Bacteria</taxon>
        <taxon>Bacillati</taxon>
        <taxon>Actinomycetota</taxon>
        <taxon>Actinomycetes</taxon>
        <taxon>Micrococcales</taxon>
        <taxon>Micrococcaceae</taxon>
        <taxon>Paenarthrobacter</taxon>
    </lineage>
</organism>
<evidence type="ECO:0000256" key="6">
    <source>
        <dbReference type="SAM" id="Phobius"/>
    </source>
</evidence>
<reference evidence="8 9" key="1">
    <citation type="submission" date="2024-10" db="EMBL/GenBank/DDBJ databases">
        <title>Novel secondary metabolite-producing bacteria for plant disease control.</title>
        <authorList>
            <person name="Chevrette M."/>
        </authorList>
    </citation>
    <scope>NUCLEOTIDE SEQUENCE [LARGE SCALE GENOMIC DNA]</scope>
    <source>
        <strain evidence="8 9">J30 TE3557</strain>
    </source>
</reference>
<evidence type="ECO:0000256" key="5">
    <source>
        <dbReference type="SAM" id="MobiDB-lite"/>
    </source>
</evidence>
<comment type="subcellular location">
    <subcellularLocation>
        <location evidence="1">Endomembrane system</location>
        <topology evidence="1">Multi-pass membrane protein</topology>
    </subcellularLocation>
</comment>
<dbReference type="PANTHER" id="PTHR39535">
    <property type="entry name" value="SPORULATION-DELAYING PROTEIN SDPB"/>
    <property type="match status" value="1"/>
</dbReference>
<feature type="transmembrane region" description="Helical" evidence="6">
    <location>
        <begin position="304"/>
        <end position="324"/>
    </location>
</feature>
<evidence type="ECO:0000256" key="2">
    <source>
        <dbReference type="ARBA" id="ARBA00022692"/>
    </source>
</evidence>
<sequence length="408" mass="45087">MNPMKVLRSTAATIGRIWRNFWSEGPRYLLLVLRNVLVTLDGWLMDSKKATYGLAVTRMLLAITALGLLATNFSTRFYTFGSASAWTGELESPRSPFPGIWLFSAFHELIQYDVLFTLLYLFVGVLAIALLLGYRTRIVLPAFWVLWVSLIELQDMVSDQGDNIFRIALLGLVFADSSMRWSLDARRRARAAASASAISRLWQGAPVLPQALTNLSHNLVVVILTCQVAFVYVAGALFKAGGTVWQNGTAVYYPLHVARFAPWPELSELVSAWAPAVAIASIGSILIQLLFPGALLFRWTRIPVLFAMVGFHFGIAVLMGLPWFSLAMVAIDSIFVRDVTWQRIANWVRGAGRVRRQSRPRRSAPDDSDNGVIDARGATDGDLAEADMQGVPMTAGSKAWVPNVNQLP</sequence>
<dbReference type="SMART" id="SM00752">
    <property type="entry name" value="HTTM"/>
    <property type="match status" value="1"/>
</dbReference>
<evidence type="ECO:0000256" key="1">
    <source>
        <dbReference type="ARBA" id="ARBA00004127"/>
    </source>
</evidence>
<keyword evidence="9" id="KW-1185">Reference proteome</keyword>
<feature type="transmembrane region" description="Helical" evidence="6">
    <location>
        <begin position="219"/>
        <end position="238"/>
    </location>
</feature>
<proteinExistence type="predicted"/>
<dbReference type="Proteomes" id="UP001620520">
    <property type="component" value="Unassembled WGS sequence"/>
</dbReference>
<accession>A0ABW8N078</accession>
<evidence type="ECO:0000313" key="8">
    <source>
        <dbReference type="EMBL" id="MFK4637410.1"/>
    </source>
</evidence>
<feature type="transmembrane region" description="Helical" evidence="6">
    <location>
        <begin position="272"/>
        <end position="297"/>
    </location>
</feature>
<dbReference type="PANTHER" id="PTHR39535:SF2">
    <property type="entry name" value="HTTM DOMAIN-CONTAINING PROTEIN"/>
    <property type="match status" value="1"/>
</dbReference>
<dbReference type="EMBL" id="JBIYEW010000003">
    <property type="protein sequence ID" value="MFK4637410.1"/>
    <property type="molecule type" value="Genomic_DNA"/>
</dbReference>
<evidence type="ECO:0000259" key="7">
    <source>
        <dbReference type="SMART" id="SM00752"/>
    </source>
</evidence>